<gene>
    <name evidence="6" type="ORF">ACJMK2_025369</name>
</gene>
<keyword evidence="4" id="KW-0732">Signal</keyword>
<dbReference type="SUPFAM" id="SSF49899">
    <property type="entry name" value="Concanavalin A-like lectins/glucanases"/>
    <property type="match status" value="2"/>
</dbReference>
<comment type="caution">
    <text evidence="6">The sequence shown here is derived from an EMBL/GenBank/DDBJ whole genome shotgun (WGS) entry which is preliminary data.</text>
</comment>
<keyword evidence="1 3" id="KW-0430">Lectin</keyword>
<organism evidence="6 7">
    <name type="scientific">Sinanodonta woodiana</name>
    <name type="common">Chinese pond mussel</name>
    <name type="synonym">Anodonta woodiana</name>
    <dbReference type="NCBI Taxonomy" id="1069815"/>
    <lineage>
        <taxon>Eukaryota</taxon>
        <taxon>Metazoa</taxon>
        <taxon>Spiralia</taxon>
        <taxon>Lophotrochozoa</taxon>
        <taxon>Mollusca</taxon>
        <taxon>Bivalvia</taxon>
        <taxon>Autobranchia</taxon>
        <taxon>Heteroconchia</taxon>
        <taxon>Palaeoheterodonta</taxon>
        <taxon>Unionida</taxon>
        <taxon>Unionoidea</taxon>
        <taxon>Unionidae</taxon>
        <taxon>Unioninae</taxon>
        <taxon>Sinanodonta</taxon>
    </lineage>
</organism>
<evidence type="ECO:0000256" key="4">
    <source>
        <dbReference type="SAM" id="SignalP"/>
    </source>
</evidence>
<keyword evidence="7" id="KW-1185">Reference proteome</keyword>
<dbReference type="SMART" id="SM00276">
    <property type="entry name" value="GLECT"/>
    <property type="match status" value="2"/>
</dbReference>
<evidence type="ECO:0000259" key="5">
    <source>
        <dbReference type="PROSITE" id="PS51304"/>
    </source>
</evidence>
<dbReference type="CDD" id="cd00070">
    <property type="entry name" value="GLECT"/>
    <property type="match status" value="2"/>
</dbReference>
<sequence>MMWTEIISLILLITIAAAGQSPCVPTDPCLANILSRLQDLKELLQMQDVVSKPLKTLIPQQPEPTKAPTNVHAQAAAGQSPCVPTDPCLANILSRLQDLEELLQMQEVVPKPLKTLIPQQPEPTKAPTNVHAQGCPCMQDTDEMDLCYTCGESDLCNKKTYVAIFGENKTGNENELCIPGIVGKDRWNNDYTETVEGGMQEGTLILLRAYVETGDRFSINIKTGNESWASDTAFHLNPRKSDGVLVMNSHGKGQWQSEERIQQINFVPYIFQKRPFEMKIVISSSGFQVYGNAKKLCFFSHRMDVSGLNSLHIVGDVHVHQDKVMQPVPPMTMYEINMSEEKNVWVLIQMTPTKDDDRIQIFFSENKRITSNIHLAFNPRLREKVTVRNSFEKGAWKVEERDQPEFPFVGNETAEVAFLFQQYNIKIYVDRKYYVDFRPRLPISLIHYVYLNGATFYEPEVYYSTPKF</sequence>
<dbReference type="InterPro" id="IPR001079">
    <property type="entry name" value="Galectin_CRD"/>
</dbReference>
<dbReference type="Proteomes" id="UP001634394">
    <property type="component" value="Unassembled WGS sequence"/>
</dbReference>
<evidence type="ECO:0000313" key="6">
    <source>
        <dbReference type="EMBL" id="KAL3885285.1"/>
    </source>
</evidence>
<dbReference type="GO" id="GO:0030246">
    <property type="term" value="F:carbohydrate binding"/>
    <property type="evidence" value="ECO:0007669"/>
    <property type="project" value="UniProtKB-UniRule"/>
</dbReference>
<dbReference type="Pfam" id="PF00337">
    <property type="entry name" value="Gal-bind_lectin"/>
    <property type="match status" value="2"/>
</dbReference>
<dbReference type="PROSITE" id="PS51304">
    <property type="entry name" value="GALECTIN"/>
    <property type="match status" value="2"/>
</dbReference>
<dbReference type="SMART" id="SM00908">
    <property type="entry name" value="Gal-bind_lectin"/>
    <property type="match status" value="2"/>
</dbReference>
<keyword evidence="2" id="KW-0677">Repeat</keyword>
<dbReference type="InterPro" id="IPR044156">
    <property type="entry name" value="Galectin-like"/>
</dbReference>
<dbReference type="EMBL" id="JBJQND010000002">
    <property type="protein sequence ID" value="KAL3885285.1"/>
    <property type="molecule type" value="Genomic_DNA"/>
</dbReference>
<dbReference type="PANTHER" id="PTHR11346">
    <property type="entry name" value="GALECTIN"/>
    <property type="match status" value="1"/>
</dbReference>
<evidence type="ECO:0000256" key="1">
    <source>
        <dbReference type="ARBA" id="ARBA00022734"/>
    </source>
</evidence>
<feature type="domain" description="Galectin" evidence="5">
    <location>
        <begin position="332"/>
        <end position="464"/>
    </location>
</feature>
<evidence type="ECO:0000256" key="2">
    <source>
        <dbReference type="ARBA" id="ARBA00022737"/>
    </source>
</evidence>
<feature type="chain" id="PRO_5044858571" description="Galectin" evidence="4">
    <location>
        <begin position="19"/>
        <end position="468"/>
    </location>
</feature>
<proteinExistence type="predicted"/>
<dbReference type="InterPro" id="IPR013320">
    <property type="entry name" value="ConA-like_dom_sf"/>
</dbReference>
<dbReference type="Gene3D" id="2.60.120.200">
    <property type="match status" value="2"/>
</dbReference>
<feature type="signal peptide" evidence="4">
    <location>
        <begin position="1"/>
        <end position="18"/>
    </location>
</feature>
<accession>A0ABD3XHS5</accession>
<dbReference type="AlphaFoldDB" id="A0ABD3XHS5"/>
<reference evidence="6 7" key="1">
    <citation type="submission" date="2024-11" db="EMBL/GenBank/DDBJ databases">
        <title>Chromosome-level genome assembly of the freshwater bivalve Anodonta woodiana.</title>
        <authorList>
            <person name="Chen X."/>
        </authorList>
    </citation>
    <scope>NUCLEOTIDE SEQUENCE [LARGE SCALE GENOMIC DNA]</scope>
    <source>
        <strain evidence="6">MN2024</strain>
        <tissue evidence="6">Gills</tissue>
    </source>
</reference>
<protein>
    <recommendedName>
        <fullName evidence="3">Galectin</fullName>
    </recommendedName>
</protein>
<feature type="domain" description="Galectin" evidence="5">
    <location>
        <begin position="191"/>
        <end position="325"/>
    </location>
</feature>
<name>A0ABD3XHS5_SINWO</name>
<evidence type="ECO:0000313" key="7">
    <source>
        <dbReference type="Proteomes" id="UP001634394"/>
    </source>
</evidence>
<evidence type="ECO:0000256" key="3">
    <source>
        <dbReference type="RuleBase" id="RU102079"/>
    </source>
</evidence>
<dbReference type="PANTHER" id="PTHR11346:SF32">
    <property type="entry name" value="GALECTIN-4"/>
    <property type="match status" value="1"/>
</dbReference>